<protein>
    <submittedName>
        <fullName evidence="10">Nitrate/nitrite transporter</fullName>
    </submittedName>
</protein>
<evidence type="ECO:0000256" key="6">
    <source>
        <dbReference type="ARBA" id="ARBA00023063"/>
    </source>
</evidence>
<evidence type="ECO:0000256" key="1">
    <source>
        <dbReference type="ARBA" id="ARBA00004141"/>
    </source>
</evidence>
<dbReference type="InterPro" id="IPR036259">
    <property type="entry name" value="MFS_trans_sf"/>
</dbReference>
<sequence>MQTVATASPAEQNRALGLSTIAFTACFAVWTIFSIIGVAIKSELGLSESQFGLLVATPILTGSITRLFLGVWTEKYGGRLVFTAQMLLTALATLALTLADSYVMYLIAALGIGLAGGSFIIGVAYVSRWYDAGHQGTALGIFGAGNVGAAVTKFIAPFVMVAYGWHGVAYVWAAGLAIIAIVFFLFAKDDPELVARRQKGIKAPSLSQQFAPLKNLQVWRFSLYYFFVFGAFVALALWMPHYLIDVYSVDVKTAGMAAASFSLSASLFRAYGGHLSDKFGARQVMYWTFGFALVLLFMLSYPPTDYVIHGKSGPISFSTSMSFWPFIAVLFTLGFFMSLGKAAVFKHIPVYYPQHVGAVGGLVGMIGGLGGFILPIIFGAALDLTGIYTSCFAILFGLVAVALTWMHLSIRAMERKAHGEILDKLPALPEMQEIHHPEHTAMPRVLEDWRPEDQRFWEEKGRAVARRNLWISIPALLLAFSVWMVWSMVVAKLPAIGFDFSTSQLFWLAALPGLSGATLRIFYSFMVPIFGGRLWTTLSTASLLLPAMGIGYAVQNPDTPYLIFLTLALLCGFGGGNFASSMANISYFFPKAEKGNALALNAGLGNLGVSVMQFLVPIVITMGVFGAMGGEPVQLTAGGELWLQNAGFVWVPFILIATAAAWLGMNDIADAKASFREQAVIFSRKQNWLMCILYTGTFGSFIGYSAGFPLLTRIAFPDVNALQFVFLGPLVGALSRAATGWVSDKWGGGRVTFWVFAGMIVAVFGVISSLDAGSFVGFFAAFMALFFLTGVGNASTFQMIPAIMGKEIPRLMPELDAAARRKQAERESAAIIAFTSAIAAYGAFFIPKAYGTSLAMTGSPVGALWGFLVFYAVCLAITWAVYTRRGGLLHDVEHGRVPAEATAQPAE</sequence>
<reference evidence="11" key="1">
    <citation type="journal article" date="2019" name="Int. J. Syst. Evol. Microbiol.">
        <title>The Global Catalogue of Microorganisms (GCM) 10K type strain sequencing project: providing services to taxonomists for standard genome sequencing and annotation.</title>
        <authorList>
            <consortium name="The Broad Institute Genomics Platform"/>
            <consortium name="The Broad Institute Genome Sequencing Center for Infectious Disease"/>
            <person name="Wu L."/>
            <person name="Ma J."/>
        </authorList>
    </citation>
    <scope>NUCLEOTIDE SEQUENCE [LARGE SCALE GENOMIC DNA]</scope>
    <source>
        <strain evidence="11">KCTC 42911</strain>
    </source>
</reference>
<keyword evidence="3" id="KW-0813">Transport</keyword>
<dbReference type="InterPro" id="IPR044772">
    <property type="entry name" value="NO3_transporter"/>
</dbReference>
<proteinExistence type="inferred from homology"/>
<comment type="caution">
    <text evidence="10">The sequence shown here is derived from an EMBL/GenBank/DDBJ whole genome shotgun (WGS) entry which is preliminary data.</text>
</comment>
<feature type="transmembrane region" description="Helical" evidence="8">
    <location>
        <begin position="387"/>
        <end position="408"/>
    </location>
</feature>
<feature type="transmembrane region" description="Helical" evidence="8">
    <location>
        <begin position="223"/>
        <end position="242"/>
    </location>
</feature>
<evidence type="ECO:0000256" key="4">
    <source>
        <dbReference type="ARBA" id="ARBA00022692"/>
    </source>
</evidence>
<dbReference type="InterPro" id="IPR020846">
    <property type="entry name" value="MFS_dom"/>
</dbReference>
<dbReference type="NCBIfam" id="TIGR00886">
    <property type="entry name" value="2A0108"/>
    <property type="match status" value="1"/>
</dbReference>
<evidence type="ECO:0000313" key="10">
    <source>
        <dbReference type="EMBL" id="MFC3615369.1"/>
    </source>
</evidence>
<evidence type="ECO:0000256" key="2">
    <source>
        <dbReference type="ARBA" id="ARBA00008432"/>
    </source>
</evidence>
<feature type="transmembrane region" description="Helical" evidence="8">
    <location>
        <begin position="169"/>
        <end position="187"/>
    </location>
</feature>
<gene>
    <name evidence="10" type="ORF">ACFORG_16550</name>
</gene>
<keyword evidence="4 8" id="KW-0812">Transmembrane</keyword>
<feature type="transmembrane region" description="Helical" evidence="8">
    <location>
        <begin position="51"/>
        <end position="69"/>
    </location>
</feature>
<feature type="transmembrane region" description="Helical" evidence="8">
    <location>
        <begin position="604"/>
        <end position="628"/>
    </location>
</feature>
<feature type="transmembrane region" description="Helical" evidence="8">
    <location>
        <begin position="15"/>
        <end position="39"/>
    </location>
</feature>
<feature type="transmembrane region" description="Helical" evidence="8">
    <location>
        <begin position="323"/>
        <end position="344"/>
    </location>
</feature>
<accession>A0ABV7TLI8</accession>
<dbReference type="Proteomes" id="UP001595629">
    <property type="component" value="Unassembled WGS sequence"/>
</dbReference>
<keyword evidence="7 8" id="KW-0472">Membrane</keyword>
<feature type="transmembrane region" description="Helical" evidence="8">
    <location>
        <begin position="102"/>
        <end position="126"/>
    </location>
</feature>
<feature type="transmembrane region" description="Helical" evidence="8">
    <location>
        <begin position="776"/>
        <end position="800"/>
    </location>
</feature>
<feature type="transmembrane region" description="Helical" evidence="8">
    <location>
        <begin position="751"/>
        <end position="770"/>
    </location>
</feature>
<dbReference type="CDD" id="cd17341">
    <property type="entry name" value="MFS_NRT2_like"/>
    <property type="match status" value="2"/>
</dbReference>
<evidence type="ECO:0000256" key="5">
    <source>
        <dbReference type="ARBA" id="ARBA00022989"/>
    </source>
</evidence>
<feature type="transmembrane region" description="Helical" evidence="8">
    <location>
        <begin position="719"/>
        <end position="739"/>
    </location>
</feature>
<dbReference type="PROSITE" id="PS50850">
    <property type="entry name" value="MFS"/>
    <property type="match status" value="1"/>
</dbReference>
<evidence type="ECO:0000259" key="9">
    <source>
        <dbReference type="PROSITE" id="PS50850"/>
    </source>
</evidence>
<feature type="transmembrane region" description="Helical" evidence="8">
    <location>
        <begin position="687"/>
        <end position="707"/>
    </location>
</feature>
<dbReference type="Pfam" id="PF07690">
    <property type="entry name" value="MFS_1"/>
    <property type="match status" value="2"/>
</dbReference>
<feature type="transmembrane region" description="Helical" evidence="8">
    <location>
        <begin position="862"/>
        <end position="882"/>
    </location>
</feature>
<feature type="transmembrane region" description="Helical" evidence="8">
    <location>
        <begin position="829"/>
        <end position="850"/>
    </location>
</feature>
<comment type="subcellular location">
    <subcellularLocation>
        <location evidence="1">Membrane</location>
        <topology evidence="1">Multi-pass membrane protein</topology>
    </subcellularLocation>
</comment>
<feature type="transmembrane region" description="Helical" evidence="8">
    <location>
        <begin position="505"/>
        <end position="523"/>
    </location>
</feature>
<dbReference type="SUPFAM" id="SSF103473">
    <property type="entry name" value="MFS general substrate transporter"/>
    <property type="match status" value="2"/>
</dbReference>
<evidence type="ECO:0000256" key="7">
    <source>
        <dbReference type="ARBA" id="ARBA00023136"/>
    </source>
</evidence>
<feature type="transmembrane region" description="Helical" evidence="8">
    <location>
        <begin position="254"/>
        <end position="272"/>
    </location>
</feature>
<dbReference type="InterPro" id="IPR004737">
    <property type="entry name" value="NO3_transporter_NarK/NarU-like"/>
</dbReference>
<keyword evidence="5 8" id="KW-1133">Transmembrane helix</keyword>
<evidence type="ECO:0000256" key="3">
    <source>
        <dbReference type="ARBA" id="ARBA00022448"/>
    </source>
</evidence>
<organism evidence="10 11">
    <name type="scientific">Lutimaribacter marinistellae</name>
    <dbReference type="NCBI Taxonomy" id="1820329"/>
    <lineage>
        <taxon>Bacteria</taxon>
        <taxon>Pseudomonadati</taxon>
        <taxon>Pseudomonadota</taxon>
        <taxon>Alphaproteobacteria</taxon>
        <taxon>Rhodobacterales</taxon>
        <taxon>Roseobacteraceae</taxon>
        <taxon>Lutimaribacter</taxon>
    </lineage>
</organism>
<keyword evidence="6" id="KW-0534">Nitrate assimilation</keyword>
<evidence type="ECO:0000256" key="8">
    <source>
        <dbReference type="SAM" id="Phobius"/>
    </source>
</evidence>
<name>A0ABV7TLI8_9RHOB</name>
<feature type="transmembrane region" description="Helical" evidence="8">
    <location>
        <begin position="648"/>
        <end position="666"/>
    </location>
</feature>
<dbReference type="EMBL" id="JBHRXI010000017">
    <property type="protein sequence ID" value="MFC3615369.1"/>
    <property type="molecule type" value="Genomic_DNA"/>
</dbReference>
<feature type="domain" description="Major facilitator superfamily (MFS) profile" evidence="9">
    <location>
        <begin position="14"/>
        <end position="414"/>
    </location>
</feature>
<feature type="transmembrane region" description="Helical" evidence="8">
    <location>
        <begin position="356"/>
        <end position="381"/>
    </location>
</feature>
<keyword evidence="11" id="KW-1185">Reference proteome</keyword>
<feature type="transmembrane region" description="Helical" evidence="8">
    <location>
        <begin position="76"/>
        <end position="96"/>
    </location>
</feature>
<feature type="transmembrane region" description="Helical" evidence="8">
    <location>
        <begin position="284"/>
        <end position="303"/>
    </location>
</feature>
<feature type="transmembrane region" description="Helical" evidence="8">
    <location>
        <begin position="469"/>
        <end position="493"/>
    </location>
</feature>
<dbReference type="Gene3D" id="1.20.1250.20">
    <property type="entry name" value="MFS general substrate transporter like domains"/>
    <property type="match status" value="3"/>
</dbReference>
<comment type="similarity">
    <text evidence="2">Belongs to the major facilitator superfamily. Nitrate/nitrite porter (TC 2.A.1.8) family.</text>
</comment>
<evidence type="ECO:0000313" key="11">
    <source>
        <dbReference type="Proteomes" id="UP001595629"/>
    </source>
</evidence>
<feature type="transmembrane region" description="Helical" evidence="8">
    <location>
        <begin position="561"/>
        <end position="583"/>
    </location>
</feature>
<feature type="transmembrane region" description="Helical" evidence="8">
    <location>
        <begin position="138"/>
        <end position="163"/>
    </location>
</feature>
<dbReference type="RefSeq" id="WP_386736643.1">
    <property type="nucleotide sequence ID" value="NZ_JBHRXI010000017.1"/>
</dbReference>
<dbReference type="PANTHER" id="PTHR23515">
    <property type="entry name" value="HIGH-AFFINITY NITRATE TRANSPORTER 2.3"/>
    <property type="match status" value="1"/>
</dbReference>
<dbReference type="InterPro" id="IPR011701">
    <property type="entry name" value="MFS"/>
</dbReference>
<feature type="transmembrane region" description="Helical" evidence="8">
    <location>
        <begin position="535"/>
        <end position="555"/>
    </location>
</feature>